<accession>A0A0H5R6Z6</accession>
<evidence type="ECO:0000256" key="4">
    <source>
        <dbReference type="ARBA" id="ARBA00022989"/>
    </source>
</evidence>
<evidence type="ECO:0000256" key="1">
    <source>
        <dbReference type="ARBA" id="ARBA00004477"/>
    </source>
</evidence>
<dbReference type="AlphaFoldDB" id="A0A0H5R6Z6"/>
<dbReference type="PANTHER" id="PTHR31394:SF1">
    <property type="entry name" value="TRANSMEMBRANE PROTEIN 199"/>
    <property type="match status" value="1"/>
</dbReference>
<evidence type="ECO:0000313" key="7">
    <source>
        <dbReference type="EMBL" id="CRZ09900.1"/>
    </source>
</evidence>
<keyword evidence="3" id="KW-0256">Endoplasmic reticulum</keyword>
<feature type="transmembrane region" description="Helical" evidence="6">
    <location>
        <begin position="130"/>
        <end position="152"/>
    </location>
</feature>
<dbReference type="PANTHER" id="PTHR31394">
    <property type="entry name" value="TRANSMEMBRANE PROTEIN 199"/>
    <property type="match status" value="1"/>
</dbReference>
<dbReference type="Pfam" id="PF11712">
    <property type="entry name" value="Vma12"/>
    <property type="match status" value="1"/>
</dbReference>
<feature type="non-terminal residue" evidence="7">
    <location>
        <position position="1"/>
    </location>
</feature>
<name>A0A0H5R6Z6_9EUKA</name>
<dbReference type="GO" id="GO:0005789">
    <property type="term" value="C:endoplasmic reticulum membrane"/>
    <property type="evidence" value="ECO:0007669"/>
    <property type="project" value="UniProtKB-SubCell"/>
</dbReference>
<dbReference type="EMBL" id="HACM01009458">
    <property type="protein sequence ID" value="CRZ09900.1"/>
    <property type="molecule type" value="Transcribed_RNA"/>
</dbReference>
<keyword evidence="4 6" id="KW-1133">Transmembrane helix</keyword>
<evidence type="ECO:0000256" key="2">
    <source>
        <dbReference type="ARBA" id="ARBA00022692"/>
    </source>
</evidence>
<evidence type="ECO:0000256" key="3">
    <source>
        <dbReference type="ARBA" id="ARBA00022824"/>
    </source>
</evidence>
<keyword evidence="5 6" id="KW-0472">Membrane</keyword>
<comment type="subcellular location">
    <subcellularLocation>
        <location evidence="1">Endoplasmic reticulum membrane</location>
        <topology evidence="1">Multi-pass membrane protein</topology>
    </subcellularLocation>
</comment>
<reference evidence="7" key="1">
    <citation type="submission" date="2015-04" db="EMBL/GenBank/DDBJ databases">
        <title>The genome sequence of the plant pathogenic Rhizarian Plasmodiophora brassicae reveals insights in its biotrophic life cycle and the origin of chitin synthesis.</title>
        <authorList>
            <person name="Schwelm A."/>
            <person name="Fogelqvist J."/>
            <person name="Knaust A."/>
            <person name="Julke S."/>
            <person name="Lilja T."/>
            <person name="Dhandapani V."/>
            <person name="Bonilla-Rosso G."/>
            <person name="Karlsson M."/>
            <person name="Shevchenko A."/>
            <person name="Choi S.R."/>
            <person name="Kim H.G."/>
            <person name="Park J.Y."/>
            <person name="Lim Y.P."/>
            <person name="Ludwig-Muller J."/>
            <person name="Dixelius C."/>
        </authorList>
    </citation>
    <scope>NUCLEOTIDE SEQUENCE</scope>
    <source>
        <tissue evidence="7">Potato root galls</tissue>
    </source>
</reference>
<evidence type="ECO:0000256" key="6">
    <source>
        <dbReference type="SAM" id="Phobius"/>
    </source>
</evidence>
<keyword evidence="2 6" id="KW-0812">Transmembrane</keyword>
<sequence>SVKFTLSPLIKDAARAVLLRGGDDDSFRKVVNGDVDRISIGELKRLTTLYHSITKDENSRCSYVHTIVAGSDLVSEFQHTSRPKNAELENRLHRLRLKQEQLEYDQMTSILKSNVPANAREDAIMMKRSISMGVNLIFSMITAMVFGTFIGSKMFESMALACVCGLICTACMLLVETWLFLIQDEKARARSSAYSRNGSG</sequence>
<evidence type="ECO:0000256" key="5">
    <source>
        <dbReference type="ARBA" id="ARBA00023136"/>
    </source>
</evidence>
<dbReference type="GO" id="GO:0070072">
    <property type="term" value="P:vacuolar proton-transporting V-type ATPase complex assembly"/>
    <property type="evidence" value="ECO:0007669"/>
    <property type="project" value="InterPro"/>
</dbReference>
<feature type="transmembrane region" description="Helical" evidence="6">
    <location>
        <begin position="158"/>
        <end position="181"/>
    </location>
</feature>
<dbReference type="InterPro" id="IPR021013">
    <property type="entry name" value="ATPase_Vma12"/>
</dbReference>
<protein>
    <submittedName>
        <fullName evidence="7">Uncharacterized protein</fullName>
    </submittedName>
</protein>
<proteinExistence type="predicted"/>
<organism evidence="7">
    <name type="scientific">Spongospora subterranea</name>
    <dbReference type="NCBI Taxonomy" id="70186"/>
    <lineage>
        <taxon>Eukaryota</taxon>
        <taxon>Sar</taxon>
        <taxon>Rhizaria</taxon>
        <taxon>Endomyxa</taxon>
        <taxon>Phytomyxea</taxon>
        <taxon>Plasmodiophorida</taxon>
        <taxon>Plasmodiophoridae</taxon>
        <taxon>Spongospora</taxon>
    </lineage>
</organism>